<dbReference type="AlphaFoldDB" id="A0AAY4CLY6"/>
<keyword evidence="3" id="KW-1185">Reference proteome</keyword>
<dbReference type="Proteomes" id="UP000694580">
    <property type="component" value="Chromosome 2"/>
</dbReference>
<reference evidence="2" key="3">
    <citation type="submission" date="2025-09" db="UniProtKB">
        <authorList>
            <consortium name="Ensembl"/>
        </authorList>
    </citation>
    <scope>IDENTIFICATION</scope>
</reference>
<evidence type="ECO:0000313" key="2">
    <source>
        <dbReference type="Ensembl" id="ENSDCDP00010034128.1"/>
    </source>
</evidence>
<dbReference type="PANTHER" id="PTHR37349:SF1">
    <property type="entry name" value="TESTIS-EXPRESSED PROTEIN 12"/>
    <property type="match status" value="1"/>
</dbReference>
<reference evidence="2 3" key="1">
    <citation type="submission" date="2020-06" db="EMBL/GenBank/DDBJ databases">
        <authorList>
            <consortium name="Wellcome Sanger Institute Data Sharing"/>
        </authorList>
    </citation>
    <scope>NUCLEOTIDE SEQUENCE [LARGE SCALE GENOMIC DNA]</scope>
</reference>
<name>A0AAY4CLY6_9TELE</name>
<dbReference type="GeneTree" id="ENSGT00990000204384"/>
<dbReference type="InterPro" id="IPR029193">
    <property type="entry name" value="TEX12"/>
</dbReference>
<proteinExistence type="predicted"/>
<dbReference type="Pfam" id="PF15219">
    <property type="entry name" value="TEX12"/>
    <property type="match status" value="1"/>
</dbReference>
<reference evidence="2" key="2">
    <citation type="submission" date="2025-08" db="UniProtKB">
        <authorList>
            <consortium name="Ensembl"/>
        </authorList>
    </citation>
    <scope>IDENTIFICATION</scope>
</reference>
<organism evidence="2 3">
    <name type="scientific">Denticeps clupeoides</name>
    <name type="common">denticle herring</name>
    <dbReference type="NCBI Taxonomy" id="299321"/>
    <lineage>
        <taxon>Eukaryota</taxon>
        <taxon>Metazoa</taxon>
        <taxon>Chordata</taxon>
        <taxon>Craniata</taxon>
        <taxon>Vertebrata</taxon>
        <taxon>Euteleostomi</taxon>
        <taxon>Actinopterygii</taxon>
        <taxon>Neopterygii</taxon>
        <taxon>Teleostei</taxon>
        <taxon>Clupei</taxon>
        <taxon>Clupeiformes</taxon>
        <taxon>Denticipitoidei</taxon>
        <taxon>Denticipitidae</taxon>
        <taxon>Denticeps</taxon>
    </lineage>
</organism>
<evidence type="ECO:0000256" key="1">
    <source>
        <dbReference type="SAM" id="MobiDB-lite"/>
    </source>
</evidence>
<protein>
    <submittedName>
        <fullName evidence="2">Uncharacterized protein</fullName>
    </submittedName>
</protein>
<sequence length="103" mass="11393">MPQIHQTEEPGAYGQTTPAKKIKAHANKSPSASDLESVMAVMVCDLMFVPLKRLYRERATMDASQVNELDSILLEARGLEAHLKEKKELLCQSLAVISDKLQG</sequence>
<accession>A0AAY4CLY6</accession>
<evidence type="ECO:0000313" key="3">
    <source>
        <dbReference type="Proteomes" id="UP000694580"/>
    </source>
</evidence>
<dbReference type="Ensembl" id="ENSDCDT00010042222.1">
    <property type="protein sequence ID" value="ENSDCDP00010034128.1"/>
    <property type="gene ID" value="ENSDCDG00010021686.1"/>
</dbReference>
<feature type="region of interest" description="Disordered" evidence="1">
    <location>
        <begin position="1"/>
        <end position="33"/>
    </location>
</feature>
<dbReference type="PANTHER" id="PTHR37349">
    <property type="entry name" value="TESTIS-EXPRESSED PROTEIN 12"/>
    <property type="match status" value="1"/>
</dbReference>